<dbReference type="AlphaFoldDB" id="A0A3A9Y1Z7"/>
<protein>
    <submittedName>
        <fullName evidence="1">Uncharacterized protein</fullName>
    </submittedName>
</protein>
<evidence type="ECO:0000313" key="1">
    <source>
        <dbReference type="EMBL" id="RKN25557.1"/>
    </source>
</evidence>
<dbReference type="Proteomes" id="UP000275865">
    <property type="component" value="Unassembled WGS sequence"/>
</dbReference>
<evidence type="ECO:0000313" key="2">
    <source>
        <dbReference type="Proteomes" id="UP000275865"/>
    </source>
</evidence>
<name>A0A3A9Y1Z7_9ACTN</name>
<dbReference type="EMBL" id="RAZT01000024">
    <property type="protein sequence ID" value="RKN25557.1"/>
    <property type="molecule type" value="Genomic_DNA"/>
</dbReference>
<comment type="caution">
    <text evidence="1">The sequence shown here is derived from an EMBL/GenBank/DDBJ whole genome shotgun (WGS) entry which is preliminary data.</text>
</comment>
<organism evidence="1 2">
    <name type="scientific">Micromonospora musae</name>
    <dbReference type="NCBI Taxonomy" id="1894970"/>
    <lineage>
        <taxon>Bacteria</taxon>
        <taxon>Bacillati</taxon>
        <taxon>Actinomycetota</taxon>
        <taxon>Actinomycetes</taxon>
        <taxon>Micromonosporales</taxon>
        <taxon>Micromonosporaceae</taxon>
        <taxon>Micromonospora</taxon>
    </lineage>
</organism>
<reference evidence="1 2" key="1">
    <citation type="submission" date="2018-09" db="EMBL/GenBank/DDBJ databases">
        <title>Micromonospora sp. nov. MS1-9, isolated from a root of Musa sp.</title>
        <authorList>
            <person name="Kuncharoen N."/>
            <person name="Kudo T."/>
            <person name="Ohkuma M."/>
            <person name="Yuki M."/>
            <person name="Tanasupawat S."/>
        </authorList>
    </citation>
    <scope>NUCLEOTIDE SEQUENCE [LARGE SCALE GENOMIC DNA]</scope>
    <source>
        <strain evidence="1 2">MS1-9</strain>
    </source>
</reference>
<accession>A0A3A9Y1Z7</accession>
<sequence>MTETQFAESTETTVAAAVAEFEAAWNDPRTTSIELPPVDVNRTLAERYEADPPTRMTGAQVWDMEVRKAWDPLTYIPYVVSEGESWATTDLPDGRRHLRSSIQRAWLSEERGRVLEDVFTDLAARRVIFLGRPRLAGPQGETLLADPYQPLFQVEHAVGGTEDEPVNLWRIVVLTESVDPRYAAEFAKAGAAGGLPGFLEIYLARDLGVTLRRR</sequence>
<dbReference type="RefSeq" id="WP_120691036.1">
    <property type="nucleotide sequence ID" value="NZ_RAZT01000024.1"/>
</dbReference>
<proteinExistence type="predicted"/>
<gene>
    <name evidence="1" type="ORF">D7044_31255</name>
</gene>